<name>A0A401P1Y6_SCYTO</name>
<reference evidence="1 2" key="1">
    <citation type="journal article" date="2018" name="Nat. Ecol. Evol.">
        <title>Shark genomes provide insights into elasmobranch evolution and the origin of vertebrates.</title>
        <authorList>
            <person name="Hara Y"/>
            <person name="Yamaguchi K"/>
            <person name="Onimaru K"/>
            <person name="Kadota M"/>
            <person name="Koyanagi M"/>
            <person name="Keeley SD"/>
            <person name="Tatsumi K"/>
            <person name="Tanaka K"/>
            <person name="Motone F"/>
            <person name="Kageyama Y"/>
            <person name="Nozu R"/>
            <person name="Adachi N"/>
            <person name="Nishimura O"/>
            <person name="Nakagawa R"/>
            <person name="Tanegashima C"/>
            <person name="Kiyatake I"/>
            <person name="Matsumoto R"/>
            <person name="Murakumo K"/>
            <person name="Nishida K"/>
            <person name="Terakita A"/>
            <person name="Kuratani S"/>
            <person name="Sato K"/>
            <person name="Hyodo S Kuraku.S."/>
        </authorList>
    </citation>
    <scope>NUCLEOTIDE SEQUENCE [LARGE SCALE GENOMIC DNA]</scope>
</reference>
<accession>A0A401P1Y6</accession>
<sequence length="69" mass="7819">MVTMPPEPCALPGRAGGRQLFWLLQKHHNTNGRYKFETKCSKSLSQIGKGKRQINLSGARGKILHWKCK</sequence>
<evidence type="ECO:0000313" key="2">
    <source>
        <dbReference type="Proteomes" id="UP000288216"/>
    </source>
</evidence>
<evidence type="ECO:0000313" key="1">
    <source>
        <dbReference type="EMBL" id="GCB67138.1"/>
    </source>
</evidence>
<proteinExistence type="predicted"/>
<organism evidence="1 2">
    <name type="scientific">Scyliorhinus torazame</name>
    <name type="common">Cloudy catshark</name>
    <name type="synonym">Catulus torazame</name>
    <dbReference type="NCBI Taxonomy" id="75743"/>
    <lineage>
        <taxon>Eukaryota</taxon>
        <taxon>Metazoa</taxon>
        <taxon>Chordata</taxon>
        <taxon>Craniata</taxon>
        <taxon>Vertebrata</taxon>
        <taxon>Chondrichthyes</taxon>
        <taxon>Elasmobranchii</taxon>
        <taxon>Galeomorphii</taxon>
        <taxon>Galeoidea</taxon>
        <taxon>Carcharhiniformes</taxon>
        <taxon>Scyliorhinidae</taxon>
        <taxon>Scyliorhinus</taxon>
    </lineage>
</organism>
<dbReference type="EMBL" id="BFAA01007078">
    <property type="protein sequence ID" value="GCB67138.1"/>
    <property type="molecule type" value="Genomic_DNA"/>
</dbReference>
<keyword evidence="2" id="KW-1185">Reference proteome</keyword>
<dbReference type="Proteomes" id="UP000288216">
    <property type="component" value="Unassembled WGS sequence"/>
</dbReference>
<protein>
    <submittedName>
        <fullName evidence="1">Uncharacterized protein</fullName>
    </submittedName>
</protein>
<feature type="non-terminal residue" evidence="1">
    <location>
        <position position="69"/>
    </location>
</feature>
<gene>
    <name evidence="1" type="ORF">scyTo_0013659</name>
</gene>
<dbReference type="AlphaFoldDB" id="A0A401P1Y6"/>
<comment type="caution">
    <text evidence="1">The sequence shown here is derived from an EMBL/GenBank/DDBJ whole genome shotgun (WGS) entry which is preliminary data.</text>
</comment>